<dbReference type="InterPro" id="IPR036291">
    <property type="entry name" value="NAD(P)-bd_dom_sf"/>
</dbReference>
<dbReference type="PANTHER" id="PTHR42760">
    <property type="entry name" value="SHORT-CHAIN DEHYDROGENASES/REDUCTASES FAMILY MEMBER"/>
    <property type="match status" value="1"/>
</dbReference>
<accession>A0A6J7CQR4</accession>
<dbReference type="Pfam" id="PF00106">
    <property type="entry name" value="adh_short"/>
    <property type="match status" value="1"/>
</dbReference>
<keyword evidence="2" id="KW-0560">Oxidoreductase</keyword>
<dbReference type="EMBL" id="CAFBLS010000008">
    <property type="protein sequence ID" value="CAB4859295.1"/>
    <property type="molecule type" value="Genomic_DNA"/>
</dbReference>
<protein>
    <submittedName>
        <fullName evidence="3">Unannotated protein</fullName>
    </submittedName>
</protein>
<comment type="similarity">
    <text evidence="1">Belongs to the short-chain dehydrogenases/reductases (SDR) family.</text>
</comment>
<dbReference type="Gene3D" id="3.40.50.720">
    <property type="entry name" value="NAD(P)-binding Rossmann-like Domain"/>
    <property type="match status" value="1"/>
</dbReference>
<organism evidence="3">
    <name type="scientific">freshwater metagenome</name>
    <dbReference type="NCBI Taxonomy" id="449393"/>
    <lineage>
        <taxon>unclassified sequences</taxon>
        <taxon>metagenomes</taxon>
        <taxon>ecological metagenomes</taxon>
    </lineage>
</organism>
<reference evidence="3" key="1">
    <citation type="submission" date="2020-05" db="EMBL/GenBank/DDBJ databases">
        <authorList>
            <person name="Chiriac C."/>
            <person name="Salcher M."/>
            <person name="Ghai R."/>
            <person name="Kavagutti S V."/>
        </authorList>
    </citation>
    <scope>NUCLEOTIDE SEQUENCE</scope>
</reference>
<proteinExistence type="inferred from homology"/>
<dbReference type="PRINTS" id="PR00080">
    <property type="entry name" value="SDRFAMILY"/>
</dbReference>
<dbReference type="SUPFAM" id="SSF51735">
    <property type="entry name" value="NAD(P)-binding Rossmann-fold domains"/>
    <property type="match status" value="1"/>
</dbReference>
<sequence>MTSVMDGKTAVITGGSRGIGFAAARAMGLLGATVVLIGQDPHRAADAAKLLQDEGIDAVGVACDIASHRAVASLAEGLGPLGEPDILVAAAGVMSERASKTLRTTDTEWHRVMSVNLDGVFNAVSVFGPGMAERRSGRIITVSACLGRFSGPGTSGGLAPYRVSKAAVNALTKNLAAEMQFGRRGVLVDAMCPNHCRTDMGGPQAPRSADQGAETIVWLASREALRPDGTSVPTGLLWEDRMVIDW</sequence>
<evidence type="ECO:0000256" key="1">
    <source>
        <dbReference type="ARBA" id="ARBA00006484"/>
    </source>
</evidence>
<gene>
    <name evidence="3" type="ORF">UFOPK3402_00122</name>
</gene>
<dbReference type="InterPro" id="IPR002347">
    <property type="entry name" value="SDR_fam"/>
</dbReference>
<dbReference type="PANTHER" id="PTHR42760:SF133">
    <property type="entry name" value="3-OXOACYL-[ACYL-CARRIER-PROTEIN] REDUCTASE"/>
    <property type="match status" value="1"/>
</dbReference>
<dbReference type="AlphaFoldDB" id="A0A6J7CQR4"/>
<dbReference type="GO" id="GO:0016616">
    <property type="term" value="F:oxidoreductase activity, acting on the CH-OH group of donors, NAD or NADP as acceptor"/>
    <property type="evidence" value="ECO:0007669"/>
    <property type="project" value="TreeGrafter"/>
</dbReference>
<evidence type="ECO:0000256" key="2">
    <source>
        <dbReference type="ARBA" id="ARBA00023002"/>
    </source>
</evidence>
<dbReference type="PRINTS" id="PR00081">
    <property type="entry name" value="GDHRDH"/>
</dbReference>
<evidence type="ECO:0000313" key="3">
    <source>
        <dbReference type="EMBL" id="CAB4859295.1"/>
    </source>
</evidence>
<name>A0A6J7CQR4_9ZZZZ</name>